<proteinExistence type="predicted"/>
<dbReference type="Proteomes" id="UP001281761">
    <property type="component" value="Unassembled WGS sequence"/>
</dbReference>
<name>A0ABQ9WSA7_9EUKA</name>
<protein>
    <submittedName>
        <fullName evidence="1">Uncharacterized protein</fullName>
    </submittedName>
</protein>
<comment type="caution">
    <text evidence="1">The sequence shown here is derived from an EMBL/GenBank/DDBJ whole genome shotgun (WGS) entry which is preliminary data.</text>
</comment>
<gene>
    <name evidence="1" type="ORF">BLNAU_24181</name>
</gene>
<keyword evidence="2" id="KW-1185">Reference proteome</keyword>
<sequence length="968" mass="105525">MSFTPGTFFGYPRSTDGEADTSHVLFVQSGGEDGTCPFNDPCGKLGVTVEYFVKSARSREGDFILIRNPLTFVIPPATTIVNRLLVKLHENPSQFMLILEGMKLPVGKRWTATLTTGYSISGFFVSPTMGESEITPFKHDGVDYDRTYIVSSVSLENGTTMNLRSNKFATPPSPVLSSVRASLDESKENLILVLTGKTLPHGALLDYGKTYRIVNMSGAGINVLFLSPLSFTIPTLPKPVITISNITVALLPSNKHFLVSFFGSNLSTSGTWQARISSGLTIHGTCSESGVKSNEIATGKESLMPETKYRLINVSFEAGSEHTQTLLVTDTFTTQPLPKECTIEALYATLSPDYKKARIRIRGQGLGQGALTLSLNISSSDVHSAVRVCEGLYQVELPLGESTGELKCEETYEISELEVTSCLVSWKTPQTFRVPNPPKIDSVTAESNILGTGLTIDLSGSDLRMEEDYIVTLLPSGSFIVHFNDSTHVSIKIPFDGDEFDFNTTYTIESIAHVDNPDHRMDMTSDQSFTTTPKPDMVLLFVSSVRGEESKLCGEENRPCKSMDWAWGILESLSIDSMSIALLDESELRTSIEQTTGSLRIFSAEQNGINMLVIPSTASLGEREAMIVILSSLEIRQIDVLIEVSSSKFVLLSAVNAVVTLKQGSIVGTPSSSRMNSNETSELCEWESGVIQLRNSSSLISTMSFSQLSMGAFLVKSGELAIDTSEFRSNSPHFASVDVQSLSGGDGTEESISSWIVSSDCTLSSPIINLDSPFFIPKPQAELSTSTWDKAKDTYHVEIRGSSLIPCGLFLEVVGDSESGEPRSARIELLPSIATSFNETLITISGSDTQVTDSTTVFQDLTNTSCVITVVDSTLHVSSCQFRFMTRTHVSRESRLSSTRQDHNSNRLEKYNFLGSANPKDLEKFNHTAMTSFTDSVLLSLNASIPIDLFLKSLVDGDSKAIIIDTQH</sequence>
<accession>A0ABQ9WSA7</accession>
<organism evidence="1 2">
    <name type="scientific">Blattamonas nauphoetae</name>
    <dbReference type="NCBI Taxonomy" id="2049346"/>
    <lineage>
        <taxon>Eukaryota</taxon>
        <taxon>Metamonada</taxon>
        <taxon>Preaxostyla</taxon>
        <taxon>Oxymonadida</taxon>
        <taxon>Blattamonas</taxon>
    </lineage>
</organism>
<evidence type="ECO:0000313" key="2">
    <source>
        <dbReference type="Proteomes" id="UP001281761"/>
    </source>
</evidence>
<dbReference type="EMBL" id="JARBJD010000581">
    <property type="protein sequence ID" value="KAK2940915.1"/>
    <property type="molecule type" value="Genomic_DNA"/>
</dbReference>
<reference evidence="1 2" key="1">
    <citation type="journal article" date="2022" name="bioRxiv">
        <title>Genomics of Preaxostyla Flagellates Illuminates Evolutionary Transitions and the Path Towards Mitochondrial Loss.</title>
        <authorList>
            <person name="Novak L.V.F."/>
            <person name="Treitli S.C."/>
            <person name="Pyrih J."/>
            <person name="Halakuc P."/>
            <person name="Pipaliya S.V."/>
            <person name="Vacek V."/>
            <person name="Brzon O."/>
            <person name="Soukal P."/>
            <person name="Eme L."/>
            <person name="Dacks J.B."/>
            <person name="Karnkowska A."/>
            <person name="Elias M."/>
            <person name="Hampl V."/>
        </authorList>
    </citation>
    <scope>NUCLEOTIDE SEQUENCE [LARGE SCALE GENOMIC DNA]</scope>
    <source>
        <strain evidence="1">NAU3</strain>
        <tissue evidence="1">Gut</tissue>
    </source>
</reference>
<evidence type="ECO:0000313" key="1">
    <source>
        <dbReference type="EMBL" id="KAK2940915.1"/>
    </source>
</evidence>